<dbReference type="PANTHER" id="PTHR11709">
    <property type="entry name" value="MULTI-COPPER OXIDASE"/>
    <property type="match status" value="1"/>
</dbReference>
<keyword evidence="3" id="KW-0560">Oxidoreductase</keyword>
<evidence type="ECO:0000313" key="8">
    <source>
        <dbReference type="Proteomes" id="UP000275652"/>
    </source>
</evidence>
<dbReference type="GO" id="GO:0016491">
    <property type="term" value="F:oxidoreductase activity"/>
    <property type="evidence" value="ECO:0007669"/>
    <property type="project" value="UniProtKB-KW"/>
</dbReference>
<sequence>MQTPLYSIRPRPHKSFSVQLIKVLNPTLDLLLQIVRTVPSGRDALEHLIVVRVSFSIFTSTHEAFPHDHFFAAGLGAIAVDVSETFVISRGVAAPDCRNAFVLLINGTFTGPTITVVQGDRLSLTPVNDLDDLFSMHLHGINQVGTPSPTVPPISRQRPCPPFSTATHSSIMTDYGTFFYRAHIKLQDLDFVYGALVVKAPSATDPYAAYEDRVLMLSDYLVSDVETLHAGLAFLTNGKTIAGNCTAPDTATFVSLGVQEGQYHVRLTAATSLFVVHFFRIPQHKLTLVEVEDTYVTPKEPDYIKVLPGQRLSFVVTADQPSVVPSAAAAPLVLNETQVAWGVNGSVYEHYHHTTLLEDVIASTVWSRPVGARPIAYFTTGHVVGIVLQDNVALNGVCEVHP</sequence>
<reference evidence="7 8" key="1">
    <citation type="journal article" date="2018" name="J. Invertebr. Pathol.">
        <title>New genotyping method for the causative agent of crayfish plague (Aphanomyces astaci) based on whole genome data.</title>
        <authorList>
            <person name="Minardi D."/>
            <person name="Studholme D.J."/>
            <person name="van der Giezen M."/>
            <person name="Pretto T."/>
            <person name="Oidtmann B."/>
        </authorList>
    </citation>
    <scope>NUCLEOTIDE SEQUENCE [LARGE SCALE GENOMIC DNA]</scope>
    <source>
        <strain evidence="7 8">KB13</strain>
    </source>
</reference>
<keyword evidence="2" id="KW-0479">Metal-binding</keyword>
<dbReference type="Pfam" id="PF00394">
    <property type="entry name" value="Cu-oxidase"/>
    <property type="match status" value="1"/>
</dbReference>
<gene>
    <name evidence="7" type="ORF">DYB28_011098</name>
</gene>
<evidence type="ECO:0000256" key="4">
    <source>
        <dbReference type="ARBA" id="ARBA00023008"/>
    </source>
</evidence>
<dbReference type="SUPFAM" id="SSF49503">
    <property type="entry name" value="Cupredoxins"/>
    <property type="match status" value="2"/>
</dbReference>
<dbReference type="Proteomes" id="UP000275652">
    <property type="component" value="Unassembled WGS sequence"/>
</dbReference>
<organism evidence="7 8">
    <name type="scientific">Aphanomyces astaci</name>
    <name type="common">Crayfish plague agent</name>
    <dbReference type="NCBI Taxonomy" id="112090"/>
    <lineage>
        <taxon>Eukaryota</taxon>
        <taxon>Sar</taxon>
        <taxon>Stramenopiles</taxon>
        <taxon>Oomycota</taxon>
        <taxon>Saprolegniomycetes</taxon>
        <taxon>Saprolegniales</taxon>
        <taxon>Verrucalvaceae</taxon>
        <taxon>Aphanomyces</taxon>
    </lineage>
</organism>
<evidence type="ECO:0000256" key="3">
    <source>
        <dbReference type="ARBA" id="ARBA00023002"/>
    </source>
</evidence>
<dbReference type="InterPro" id="IPR001117">
    <property type="entry name" value="Cu-oxidase_2nd"/>
</dbReference>
<dbReference type="InterPro" id="IPR045087">
    <property type="entry name" value="Cu-oxidase_fam"/>
</dbReference>
<dbReference type="Pfam" id="PF07732">
    <property type="entry name" value="Cu-oxidase_3"/>
    <property type="match status" value="1"/>
</dbReference>
<evidence type="ECO:0000259" key="6">
    <source>
        <dbReference type="Pfam" id="PF07732"/>
    </source>
</evidence>
<evidence type="ECO:0000313" key="7">
    <source>
        <dbReference type="EMBL" id="RLO08819.1"/>
    </source>
</evidence>
<protein>
    <recommendedName>
        <fullName evidence="9">Plastocyanin-like domain-containing protein</fullName>
    </recommendedName>
</protein>
<comment type="similarity">
    <text evidence="1">Belongs to the multicopper oxidase family.</text>
</comment>
<dbReference type="Gene3D" id="2.60.40.420">
    <property type="entry name" value="Cupredoxins - blue copper proteins"/>
    <property type="match status" value="2"/>
</dbReference>
<dbReference type="InterPro" id="IPR008972">
    <property type="entry name" value="Cupredoxin"/>
</dbReference>
<evidence type="ECO:0000256" key="2">
    <source>
        <dbReference type="ARBA" id="ARBA00022723"/>
    </source>
</evidence>
<accession>A0A9X8E3C2</accession>
<evidence type="ECO:0000256" key="1">
    <source>
        <dbReference type="ARBA" id="ARBA00010609"/>
    </source>
</evidence>
<evidence type="ECO:0000259" key="5">
    <source>
        <dbReference type="Pfam" id="PF00394"/>
    </source>
</evidence>
<dbReference type="AlphaFoldDB" id="A0A9X8E3C2"/>
<dbReference type="GO" id="GO:0005507">
    <property type="term" value="F:copper ion binding"/>
    <property type="evidence" value="ECO:0007669"/>
    <property type="project" value="InterPro"/>
</dbReference>
<dbReference type="InterPro" id="IPR011707">
    <property type="entry name" value="Cu-oxidase-like_N"/>
</dbReference>
<comment type="caution">
    <text evidence="7">The sequence shown here is derived from an EMBL/GenBank/DDBJ whole genome shotgun (WGS) entry which is preliminary data.</text>
</comment>
<dbReference type="PANTHER" id="PTHR11709:SF394">
    <property type="entry name" value="FI03373P-RELATED"/>
    <property type="match status" value="1"/>
</dbReference>
<keyword evidence="4" id="KW-0186">Copper</keyword>
<proteinExistence type="inferred from homology"/>
<dbReference type="EMBL" id="QUTI01021037">
    <property type="protein sequence ID" value="RLO08819.1"/>
    <property type="molecule type" value="Genomic_DNA"/>
</dbReference>
<feature type="domain" description="Plastocyanin-like" evidence="6">
    <location>
        <begin position="91"/>
        <end position="201"/>
    </location>
</feature>
<evidence type="ECO:0008006" key="9">
    <source>
        <dbReference type="Google" id="ProtNLM"/>
    </source>
</evidence>
<name>A0A9X8E3C2_APHAT</name>
<feature type="domain" description="Plastocyanin-like" evidence="5">
    <location>
        <begin position="233"/>
        <end position="321"/>
    </location>
</feature>